<dbReference type="EMBL" id="DXBR01000051">
    <property type="protein sequence ID" value="HIZ39389.1"/>
    <property type="molecule type" value="Genomic_DNA"/>
</dbReference>
<keyword evidence="6 10" id="KW-0418">Kinase</keyword>
<evidence type="ECO:0000256" key="6">
    <source>
        <dbReference type="ARBA" id="ARBA00022777"/>
    </source>
</evidence>
<evidence type="ECO:0000256" key="2">
    <source>
        <dbReference type="ARBA" id="ARBA00004370"/>
    </source>
</evidence>
<evidence type="ECO:0000256" key="4">
    <source>
        <dbReference type="ARBA" id="ARBA00022553"/>
    </source>
</evidence>
<feature type="transmembrane region" description="Helical" evidence="8">
    <location>
        <begin position="100"/>
        <end position="123"/>
    </location>
</feature>
<evidence type="ECO:0000313" key="10">
    <source>
        <dbReference type="EMBL" id="HIZ39389.1"/>
    </source>
</evidence>
<dbReference type="InterPro" id="IPR036890">
    <property type="entry name" value="HATPase_C_sf"/>
</dbReference>
<accession>A0A9D2EKI4</accession>
<dbReference type="Gene3D" id="3.30.565.10">
    <property type="entry name" value="Histidine kinase-like ATPase, C-terminal domain"/>
    <property type="match status" value="1"/>
</dbReference>
<feature type="transmembrane region" description="Helical" evidence="8">
    <location>
        <begin position="12"/>
        <end position="33"/>
    </location>
</feature>
<gene>
    <name evidence="10" type="ORF">H9968_05600</name>
</gene>
<dbReference type="AlphaFoldDB" id="A0A9D2EKI4"/>
<keyword evidence="7" id="KW-0902">Two-component regulatory system</keyword>
<keyword evidence="8" id="KW-1133">Transmembrane helix</keyword>
<keyword evidence="4" id="KW-0597">Phosphoprotein</keyword>
<dbReference type="InterPro" id="IPR004358">
    <property type="entry name" value="Sig_transdc_His_kin-like_C"/>
</dbReference>
<protein>
    <recommendedName>
        <fullName evidence="3">histidine kinase</fullName>
        <ecNumber evidence="3">2.7.13.3</ecNumber>
    </recommendedName>
</protein>
<dbReference type="Proteomes" id="UP000824049">
    <property type="component" value="Unassembled WGS sequence"/>
</dbReference>
<dbReference type="PRINTS" id="PR00344">
    <property type="entry name" value="BCTRLSENSOR"/>
</dbReference>
<dbReference type="InterPro" id="IPR050351">
    <property type="entry name" value="BphY/WalK/GraS-like"/>
</dbReference>
<dbReference type="GO" id="GO:0016036">
    <property type="term" value="P:cellular response to phosphate starvation"/>
    <property type="evidence" value="ECO:0007669"/>
    <property type="project" value="TreeGrafter"/>
</dbReference>
<evidence type="ECO:0000313" key="11">
    <source>
        <dbReference type="Proteomes" id="UP000824049"/>
    </source>
</evidence>
<evidence type="ECO:0000256" key="3">
    <source>
        <dbReference type="ARBA" id="ARBA00012438"/>
    </source>
</evidence>
<keyword evidence="8" id="KW-0472">Membrane</keyword>
<comment type="caution">
    <text evidence="10">The sequence shown here is derived from an EMBL/GenBank/DDBJ whole genome shotgun (WGS) entry which is preliminary data.</text>
</comment>
<dbReference type="GO" id="GO:0004721">
    <property type="term" value="F:phosphoprotein phosphatase activity"/>
    <property type="evidence" value="ECO:0007669"/>
    <property type="project" value="TreeGrafter"/>
</dbReference>
<keyword evidence="5" id="KW-0808">Transferase</keyword>
<dbReference type="GO" id="GO:0000155">
    <property type="term" value="F:phosphorelay sensor kinase activity"/>
    <property type="evidence" value="ECO:0007669"/>
    <property type="project" value="InterPro"/>
</dbReference>
<dbReference type="EC" id="2.7.13.3" evidence="3"/>
<evidence type="ECO:0000256" key="1">
    <source>
        <dbReference type="ARBA" id="ARBA00000085"/>
    </source>
</evidence>
<dbReference type="InterPro" id="IPR036097">
    <property type="entry name" value="HisK_dim/P_sf"/>
</dbReference>
<dbReference type="SMART" id="SM00387">
    <property type="entry name" value="HATPase_c"/>
    <property type="match status" value="1"/>
</dbReference>
<dbReference type="PANTHER" id="PTHR45453:SF1">
    <property type="entry name" value="PHOSPHATE REGULON SENSOR PROTEIN PHOR"/>
    <property type="match status" value="1"/>
</dbReference>
<dbReference type="SMART" id="SM00388">
    <property type="entry name" value="HisKA"/>
    <property type="match status" value="1"/>
</dbReference>
<dbReference type="InterPro" id="IPR003594">
    <property type="entry name" value="HATPase_dom"/>
</dbReference>
<comment type="catalytic activity">
    <reaction evidence="1">
        <text>ATP + protein L-histidine = ADP + protein N-phospho-L-histidine.</text>
        <dbReference type="EC" id="2.7.13.3"/>
    </reaction>
</comment>
<dbReference type="Pfam" id="PF00512">
    <property type="entry name" value="HisKA"/>
    <property type="match status" value="1"/>
</dbReference>
<proteinExistence type="predicted"/>
<dbReference type="CDD" id="cd00075">
    <property type="entry name" value="HATPase"/>
    <property type="match status" value="1"/>
</dbReference>
<evidence type="ECO:0000256" key="7">
    <source>
        <dbReference type="ARBA" id="ARBA00023012"/>
    </source>
</evidence>
<organism evidence="10 11">
    <name type="scientific">Candidatus Anaerobutyricum stercoris</name>
    <dbReference type="NCBI Taxonomy" id="2838457"/>
    <lineage>
        <taxon>Bacteria</taxon>
        <taxon>Bacillati</taxon>
        <taxon>Bacillota</taxon>
        <taxon>Clostridia</taxon>
        <taxon>Lachnospirales</taxon>
        <taxon>Lachnospiraceae</taxon>
        <taxon>Anaerobutyricum</taxon>
    </lineage>
</organism>
<evidence type="ECO:0000259" key="9">
    <source>
        <dbReference type="PROSITE" id="PS50109"/>
    </source>
</evidence>
<keyword evidence="8" id="KW-0812">Transmembrane</keyword>
<dbReference type="InterPro" id="IPR005467">
    <property type="entry name" value="His_kinase_dom"/>
</dbReference>
<reference evidence="10" key="2">
    <citation type="submission" date="2021-04" db="EMBL/GenBank/DDBJ databases">
        <authorList>
            <person name="Gilroy R."/>
        </authorList>
    </citation>
    <scope>NUCLEOTIDE SEQUENCE</scope>
    <source>
        <strain evidence="10">CHK179-28034</strain>
    </source>
</reference>
<dbReference type="SUPFAM" id="SSF47384">
    <property type="entry name" value="Homodimeric domain of signal transducing histidine kinase"/>
    <property type="match status" value="1"/>
</dbReference>
<feature type="domain" description="Histidine kinase" evidence="9">
    <location>
        <begin position="191"/>
        <end position="405"/>
    </location>
</feature>
<dbReference type="Pfam" id="PF02518">
    <property type="entry name" value="HATPase_c"/>
    <property type="match status" value="1"/>
</dbReference>
<dbReference type="InterPro" id="IPR003661">
    <property type="entry name" value="HisK_dim/P_dom"/>
</dbReference>
<dbReference type="Gene3D" id="1.10.287.130">
    <property type="match status" value="1"/>
</dbReference>
<dbReference type="PANTHER" id="PTHR45453">
    <property type="entry name" value="PHOSPHATE REGULON SENSOR PROTEIN PHOR"/>
    <property type="match status" value="1"/>
</dbReference>
<name>A0A9D2EKI4_9FIRM</name>
<sequence length="412" mass="45564">MTLLQDKRQRTLILTTIFLLSFLLVGMFALNLLQEQRIQHLALTRTNAMVSALLEDGVPADVCARAVTGNRISSEGAALLRKLGFSANNSFSVHETQNTFLTATLLFISFTGCLQLLVLFLFVRKQESLYREAAETVTRYTGGDFSCLLPPWDNGGLSHLFDKINTMATALQAGQETEKQAKIFLKNTVSDISHQLKTPLAALSMYNEIIRDETNHSMTVQTFSEKSAASINRMEHLIKTLLKLTRLDAGGIEFHKESCPAGILVRTSIEELTTRAGREQKILSLHGEEQAPIFCDKDWTMEALENIVKNALDHTDNGGHIRISWESSPDMTRLSVTDDGSGIPEEDIHHIFKRFYRSKNARDAQGVGLGLPLAKSIMEGQGGFLTVESFPGAGTTFLLSFPGSKVSQLTKL</sequence>
<dbReference type="SUPFAM" id="SSF55874">
    <property type="entry name" value="ATPase domain of HSP90 chaperone/DNA topoisomerase II/histidine kinase"/>
    <property type="match status" value="1"/>
</dbReference>
<dbReference type="PROSITE" id="PS50109">
    <property type="entry name" value="HIS_KIN"/>
    <property type="match status" value="1"/>
</dbReference>
<comment type="subcellular location">
    <subcellularLocation>
        <location evidence="2">Membrane</location>
    </subcellularLocation>
</comment>
<dbReference type="CDD" id="cd00082">
    <property type="entry name" value="HisKA"/>
    <property type="match status" value="1"/>
</dbReference>
<dbReference type="GO" id="GO:0005886">
    <property type="term" value="C:plasma membrane"/>
    <property type="evidence" value="ECO:0007669"/>
    <property type="project" value="TreeGrafter"/>
</dbReference>
<reference evidence="10" key="1">
    <citation type="journal article" date="2021" name="PeerJ">
        <title>Extensive microbial diversity within the chicken gut microbiome revealed by metagenomics and culture.</title>
        <authorList>
            <person name="Gilroy R."/>
            <person name="Ravi A."/>
            <person name="Getino M."/>
            <person name="Pursley I."/>
            <person name="Horton D.L."/>
            <person name="Alikhan N.F."/>
            <person name="Baker D."/>
            <person name="Gharbi K."/>
            <person name="Hall N."/>
            <person name="Watson M."/>
            <person name="Adriaenssens E.M."/>
            <person name="Foster-Nyarko E."/>
            <person name="Jarju S."/>
            <person name="Secka A."/>
            <person name="Antonio M."/>
            <person name="Oren A."/>
            <person name="Chaudhuri R.R."/>
            <person name="La Ragione R."/>
            <person name="Hildebrand F."/>
            <person name="Pallen M.J."/>
        </authorList>
    </citation>
    <scope>NUCLEOTIDE SEQUENCE</scope>
    <source>
        <strain evidence="10">CHK179-28034</strain>
    </source>
</reference>
<evidence type="ECO:0000256" key="5">
    <source>
        <dbReference type="ARBA" id="ARBA00022679"/>
    </source>
</evidence>
<evidence type="ECO:0000256" key="8">
    <source>
        <dbReference type="SAM" id="Phobius"/>
    </source>
</evidence>